<dbReference type="NCBIfam" id="NF001199">
    <property type="entry name" value="PRK00164.2-1"/>
    <property type="match status" value="1"/>
</dbReference>
<evidence type="ECO:0000256" key="2">
    <source>
        <dbReference type="ARBA" id="ARBA00022691"/>
    </source>
</evidence>
<feature type="binding site" evidence="10">
    <location>
        <position position="13"/>
    </location>
    <ligand>
        <name>GTP</name>
        <dbReference type="ChEBI" id="CHEBI:37565"/>
    </ligand>
</feature>
<feature type="binding site" evidence="10">
    <location>
        <position position="189"/>
    </location>
    <ligand>
        <name>S-adenosyl-L-methionine</name>
        <dbReference type="ChEBI" id="CHEBI:59789"/>
    </ligand>
</feature>
<evidence type="ECO:0000259" key="11">
    <source>
        <dbReference type="PROSITE" id="PS51918"/>
    </source>
</evidence>
<dbReference type="InterPro" id="IPR058240">
    <property type="entry name" value="rSAM_sf"/>
</dbReference>
<feature type="binding site" evidence="10">
    <location>
        <position position="27"/>
    </location>
    <ligand>
        <name>[4Fe-4S] cluster</name>
        <dbReference type="ChEBI" id="CHEBI:49883"/>
        <label>1</label>
        <note>4Fe-4S-S-AdoMet</note>
    </ligand>
</feature>
<evidence type="ECO:0000256" key="10">
    <source>
        <dbReference type="HAMAP-Rule" id="MF_01225"/>
    </source>
</evidence>
<accession>A0A4V2V0K0</accession>
<feature type="binding site" evidence="10">
    <location>
        <position position="20"/>
    </location>
    <ligand>
        <name>[4Fe-4S] cluster</name>
        <dbReference type="ChEBI" id="CHEBI:49883"/>
        <label>1</label>
        <note>4Fe-4S-S-AdoMet</note>
    </ligand>
</feature>
<evidence type="ECO:0000256" key="8">
    <source>
        <dbReference type="ARBA" id="ARBA00023150"/>
    </source>
</evidence>
<keyword evidence="2 10" id="KW-0949">S-adenosyl-L-methionine</keyword>
<name>A0A4V2V0K0_9FIRM</name>
<dbReference type="Proteomes" id="UP000294902">
    <property type="component" value="Unassembled WGS sequence"/>
</dbReference>
<keyword evidence="1 10" id="KW-0004">4Fe-4S</keyword>
<dbReference type="SFLD" id="SFLDG01386">
    <property type="entry name" value="main_SPASM_domain-containing"/>
    <property type="match status" value="1"/>
</dbReference>
<feature type="binding site" evidence="10">
    <location>
        <position position="26"/>
    </location>
    <ligand>
        <name>S-adenosyl-L-methionine</name>
        <dbReference type="ChEBI" id="CHEBI:59789"/>
    </ligand>
</feature>
<dbReference type="GO" id="GO:1904047">
    <property type="term" value="F:S-adenosyl-L-methionine binding"/>
    <property type="evidence" value="ECO:0007669"/>
    <property type="project" value="UniProtKB-UniRule"/>
</dbReference>
<dbReference type="InterPro" id="IPR006638">
    <property type="entry name" value="Elp3/MiaA/NifB-like_rSAM"/>
</dbReference>
<reference evidence="12 13" key="1">
    <citation type="submission" date="2019-03" db="EMBL/GenBank/DDBJ databases">
        <title>Genomic Encyclopedia of Type Strains, Phase IV (KMG-IV): sequencing the most valuable type-strain genomes for metagenomic binning, comparative biology and taxonomic classification.</title>
        <authorList>
            <person name="Goeker M."/>
        </authorList>
    </citation>
    <scope>NUCLEOTIDE SEQUENCE [LARGE SCALE GENOMIC DNA]</scope>
    <source>
        <strain evidence="12 13">DSM 24629</strain>
    </source>
</reference>
<dbReference type="PANTHER" id="PTHR22960">
    <property type="entry name" value="MOLYBDOPTERIN COFACTOR SYNTHESIS PROTEIN A"/>
    <property type="match status" value="1"/>
</dbReference>
<feature type="binding site" evidence="10">
    <location>
        <position position="155"/>
    </location>
    <ligand>
        <name>GTP</name>
        <dbReference type="ChEBI" id="CHEBI:37565"/>
    </ligand>
</feature>
<dbReference type="GO" id="GO:0046872">
    <property type="term" value="F:metal ion binding"/>
    <property type="evidence" value="ECO:0007669"/>
    <property type="project" value="UniProtKB-KW"/>
</dbReference>
<dbReference type="SFLD" id="SFLDG01067">
    <property type="entry name" value="SPASM/twitch_domain_containing"/>
    <property type="match status" value="1"/>
</dbReference>
<dbReference type="GO" id="GO:0006777">
    <property type="term" value="P:Mo-molybdopterin cofactor biosynthetic process"/>
    <property type="evidence" value="ECO:0007669"/>
    <property type="project" value="UniProtKB-UniRule"/>
</dbReference>
<dbReference type="HAMAP" id="MF_01225_B">
    <property type="entry name" value="MoaA_B"/>
    <property type="match status" value="1"/>
</dbReference>
<organism evidence="12 13">
    <name type="scientific">Natranaerovirga pectinivora</name>
    <dbReference type="NCBI Taxonomy" id="682400"/>
    <lineage>
        <taxon>Bacteria</taxon>
        <taxon>Bacillati</taxon>
        <taxon>Bacillota</taxon>
        <taxon>Clostridia</taxon>
        <taxon>Lachnospirales</taxon>
        <taxon>Natranaerovirgaceae</taxon>
        <taxon>Natranaerovirga</taxon>
    </lineage>
</organism>
<keyword evidence="3 10" id="KW-0479">Metal-binding</keyword>
<proteinExistence type="inferred from homology"/>
<feature type="binding site" evidence="10">
    <location>
        <position position="63"/>
    </location>
    <ligand>
        <name>GTP</name>
        <dbReference type="ChEBI" id="CHEBI:37565"/>
    </ligand>
</feature>
<dbReference type="SMART" id="SM00729">
    <property type="entry name" value="Elp3"/>
    <property type="match status" value="1"/>
</dbReference>
<feature type="domain" description="Radical SAM core" evidence="11">
    <location>
        <begin position="4"/>
        <end position="228"/>
    </location>
</feature>
<keyword evidence="5 10" id="KW-0408">Iron</keyword>
<evidence type="ECO:0000256" key="4">
    <source>
        <dbReference type="ARBA" id="ARBA00022741"/>
    </source>
</evidence>
<evidence type="ECO:0000256" key="5">
    <source>
        <dbReference type="ARBA" id="ARBA00023004"/>
    </source>
</evidence>
<feature type="binding site" evidence="10">
    <location>
        <begin position="255"/>
        <end position="257"/>
    </location>
    <ligand>
        <name>GTP</name>
        <dbReference type="ChEBI" id="CHEBI:37565"/>
    </ligand>
</feature>
<dbReference type="InterPro" id="IPR013483">
    <property type="entry name" value="MoaA"/>
</dbReference>
<dbReference type="NCBIfam" id="TIGR02666">
    <property type="entry name" value="moaA"/>
    <property type="match status" value="1"/>
</dbReference>
<gene>
    <name evidence="10" type="primary">moaA</name>
    <name evidence="12" type="ORF">EDC18_10124</name>
</gene>
<dbReference type="InterPro" id="IPR010505">
    <property type="entry name" value="MoaA_twitch"/>
</dbReference>
<keyword evidence="9 10" id="KW-0456">Lyase</keyword>
<keyword evidence="4 10" id="KW-0547">Nucleotide-binding</keyword>
<dbReference type="GO" id="GO:0005525">
    <property type="term" value="F:GTP binding"/>
    <property type="evidence" value="ECO:0007669"/>
    <property type="project" value="UniProtKB-UniRule"/>
</dbReference>
<comment type="caution">
    <text evidence="12">The sequence shown here is derived from an EMBL/GenBank/DDBJ whole genome shotgun (WGS) entry which is preliminary data.</text>
</comment>
<feature type="binding site" evidence="10">
    <location>
        <position position="24"/>
    </location>
    <ligand>
        <name>[4Fe-4S] cluster</name>
        <dbReference type="ChEBI" id="CHEBI:49883"/>
        <label>1</label>
        <note>4Fe-4S-S-AdoMet</note>
    </ligand>
</feature>
<dbReference type="Gene3D" id="3.20.20.70">
    <property type="entry name" value="Aldolase class I"/>
    <property type="match status" value="1"/>
</dbReference>
<sequence>MKDSYGREINYLRVSITNRCNLKCRYCVPEGEIFQEKESNLLTLDEMYCIIKAFTKVGINKVRITGGEPLIRPGIIEFVEKISKLEGIKDLAMTTNGILLKKYAKDLKETGLSRLNISLDTLNAQDYTSITGGGQLEKVLDGIKEARAVGLGPIKINTVLIKGFNDHMIEEFVEWSIKEKVELRFIELMPIGHGISWAKEKFISAETVLKTVPDLREINSTDKSSPAQYYELSDGKGKIGLIKPVSCKFCNHCNRIRVTSQGDIKFCLLNNDKVNIKDILRNSTEIRRIEDIIEYSIMEKPEFHQLENNQYMKTNMYNIGG</sequence>
<keyword evidence="8 10" id="KW-0501">Molybdenum cofactor biosynthesis</keyword>
<comment type="subunit">
    <text evidence="10">Monomer and homodimer.</text>
</comment>
<dbReference type="EC" id="4.1.99.22" evidence="10"/>
<comment type="catalytic activity">
    <reaction evidence="10">
        <text>GTP + AH2 + S-adenosyl-L-methionine = (8S)-3',8-cyclo-7,8-dihydroguanosine 5'-triphosphate + 5'-deoxyadenosine + L-methionine + A + H(+)</text>
        <dbReference type="Rhea" id="RHEA:49576"/>
        <dbReference type="ChEBI" id="CHEBI:13193"/>
        <dbReference type="ChEBI" id="CHEBI:15378"/>
        <dbReference type="ChEBI" id="CHEBI:17319"/>
        <dbReference type="ChEBI" id="CHEBI:17499"/>
        <dbReference type="ChEBI" id="CHEBI:37565"/>
        <dbReference type="ChEBI" id="CHEBI:57844"/>
        <dbReference type="ChEBI" id="CHEBI:59789"/>
        <dbReference type="ChEBI" id="CHEBI:131766"/>
        <dbReference type="EC" id="4.1.99.22"/>
    </reaction>
</comment>
<dbReference type="InterPro" id="IPR013785">
    <property type="entry name" value="Aldolase_TIM"/>
</dbReference>
<dbReference type="RefSeq" id="WP_132249067.1">
    <property type="nucleotide sequence ID" value="NZ_SMAL01000001.1"/>
</dbReference>
<feature type="binding site" evidence="10">
    <location>
        <position position="67"/>
    </location>
    <ligand>
        <name>S-adenosyl-L-methionine</name>
        <dbReference type="ChEBI" id="CHEBI:59789"/>
    </ligand>
</feature>
<dbReference type="PROSITE" id="PS51918">
    <property type="entry name" value="RADICAL_SAM"/>
    <property type="match status" value="1"/>
</dbReference>
<feature type="binding site" evidence="10">
    <location>
        <position position="250"/>
    </location>
    <ligand>
        <name>[4Fe-4S] cluster</name>
        <dbReference type="ChEBI" id="CHEBI:49883"/>
        <label>2</label>
        <note>4Fe-4S-substrate</note>
    </ligand>
</feature>
<comment type="cofactor">
    <cofactor evidence="10">
        <name>[4Fe-4S] cluster</name>
        <dbReference type="ChEBI" id="CHEBI:49883"/>
    </cofactor>
    <text evidence="10">Binds 2 [4Fe-4S] clusters. Binds 1 [4Fe-4S] cluster coordinated with 3 cysteines and an exchangeable S-adenosyl-L-methionine and 1 [4Fe-4S] cluster coordinated with 3 cysteines and the GTP-derived substrate.</text>
</comment>
<feature type="binding site" evidence="10">
    <location>
        <position position="118"/>
    </location>
    <ligand>
        <name>S-adenosyl-L-methionine</name>
        <dbReference type="ChEBI" id="CHEBI:59789"/>
    </ligand>
</feature>
<comment type="pathway">
    <text evidence="10">Cofactor biosynthesis; molybdopterin biosynthesis.</text>
</comment>
<comment type="function">
    <text evidence="10">Catalyzes the cyclization of GTP to (8S)-3',8-cyclo-7,8-dihydroguanosine 5'-triphosphate.</text>
</comment>
<evidence type="ECO:0000256" key="6">
    <source>
        <dbReference type="ARBA" id="ARBA00023014"/>
    </source>
</evidence>
<feature type="binding site" evidence="10">
    <location>
        <position position="253"/>
    </location>
    <ligand>
        <name>[4Fe-4S] cluster</name>
        <dbReference type="ChEBI" id="CHEBI:49883"/>
        <label>2</label>
        <note>4Fe-4S-substrate</note>
    </ligand>
</feature>
<feature type="binding site" evidence="10">
    <location>
        <position position="94"/>
    </location>
    <ligand>
        <name>GTP</name>
        <dbReference type="ChEBI" id="CHEBI:37565"/>
    </ligand>
</feature>
<evidence type="ECO:0000256" key="7">
    <source>
        <dbReference type="ARBA" id="ARBA00023134"/>
    </source>
</evidence>
<evidence type="ECO:0000256" key="3">
    <source>
        <dbReference type="ARBA" id="ARBA00022723"/>
    </source>
</evidence>
<dbReference type="SUPFAM" id="SSF102114">
    <property type="entry name" value="Radical SAM enzymes"/>
    <property type="match status" value="1"/>
</dbReference>
<dbReference type="GO" id="GO:0061799">
    <property type="term" value="F:cyclic pyranopterin monophosphate synthase activity"/>
    <property type="evidence" value="ECO:0007669"/>
    <property type="project" value="TreeGrafter"/>
</dbReference>
<dbReference type="CDD" id="cd01335">
    <property type="entry name" value="Radical_SAM"/>
    <property type="match status" value="1"/>
</dbReference>
<dbReference type="Pfam" id="PF06463">
    <property type="entry name" value="Mob_synth_C"/>
    <property type="match status" value="1"/>
</dbReference>
<keyword evidence="7 10" id="KW-0342">GTP-binding</keyword>
<dbReference type="UniPathway" id="UPA00344"/>
<dbReference type="InterPro" id="IPR040064">
    <property type="entry name" value="MoaA-like"/>
</dbReference>
<keyword evidence="6 10" id="KW-0411">Iron-sulfur</keyword>
<evidence type="ECO:0000313" key="13">
    <source>
        <dbReference type="Proteomes" id="UP000294902"/>
    </source>
</evidence>
<dbReference type="GO" id="GO:0051539">
    <property type="term" value="F:4 iron, 4 sulfur cluster binding"/>
    <property type="evidence" value="ECO:0007669"/>
    <property type="project" value="UniProtKB-UniRule"/>
</dbReference>
<dbReference type="InterPro" id="IPR007197">
    <property type="entry name" value="rSAM"/>
</dbReference>
<dbReference type="Pfam" id="PF04055">
    <property type="entry name" value="Radical_SAM"/>
    <property type="match status" value="1"/>
</dbReference>
<evidence type="ECO:0000256" key="1">
    <source>
        <dbReference type="ARBA" id="ARBA00022485"/>
    </source>
</evidence>
<keyword evidence="13" id="KW-1185">Reference proteome</keyword>
<evidence type="ECO:0000256" key="9">
    <source>
        <dbReference type="ARBA" id="ARBA00023239"/>
    </source>
</evidence>
<dbReference type="EMBL" id="SMAL01000001">
    <property type="protein sequence ID" value="TCT16729.1"/>
    <property type="molecule type" value="Genomic_DNA"/>
</dbReference>
<dbReference type="SFLD" id="SFLDG01383">
    <property type="entry name" value="cyclic_pyranopterin_phosphate"/>
    <property type="match status" value="1"/>
</dbReference>
<dbReference type="OrthoDB" id="9763993at2"/>
<dbReference type="InterPro" id="IPR050105">
    <property type="entry name" value="MoCo_biosynth_MoaA/MoaC"/>
</dbReference>
<comment type="similarity">
    <text evidence="10">Belongs to the radical SAM superfamily. MoaA family.</text>
</comment>
<evidence type="ECO:0000313" key="12">
    <source>
        <dbReference type="EMBL" id="TCT16729.1"/>
    </source>
</evidence>
<dbReference type="CDD" id="cd21117">
    <property type="entry name" value="Twitch_MoaA"/>
    <property type="match status" value="1"/>
</dbReference>
<dbReference type="SFLD" id="SFLDS00029">
    <property type="entry name" value="Radical_SAM"/>
    <property type="match status" value="1"/>
</dbReference>
<protein>
    <recommendedName>
        <fullName evidence="10">GTP 3',8-cyclase</fullName>
        <ecNumber evidence="10">4.1.99.22</ecNumber>
    </recommendedName>
    <alternativeName>
        <fullName evidence="10">Molybdenum cofactor biosynthesis protein A</fullName>
    </alternativeName>
</protein>
<dbReference type="GO" id="GO:0061798">
    <property type="term" value="F:GTP 3',8'-cyclase activity"/>
    <property type="evidence" value="ECO:0007669"/>
    <property type="project" value="UniProtKB-UniRule"/>
</dbReference>
<feature type="binding site" evidence="10">
    <location>
        <position position="267"/>
    </location>
    <ligand>
        <name>[4Fe-4S] cluster</name>
        <dbReference type="ChEBI" id="CHEBI:49883"/>
        <label>2</label>
        <note>4Fe-4S-substrate</note>
    </ligand>
</feature>
<dbReference type="AlphaFoldDB" id="A0A4V2V0K0"/>
<dbReference type="PANTHER" id="PTHR22960:SF0">
    <property type="entry name" value="MOLYBDENUM COFACTOR BIOSYNTHESIS PROTEIN 1"/>
    <property type="match status" value="1"/>
</dbReference>